<evidence type="ECO:0000256" key="9">
    <source>
        <dbReference type="PIRSR" id="PIRSR601929-1"/>
    </source>
</evidence>
<name>A0A9Q1JF49_9CARY</name>
<dbReference type="CDD" id="cd02241">
    <property type="entry name" value="cupin_OxOx"/>
    <property type="match status" value="1"/>
</dbReference>
<dbReference type="PANTHER" id="PTHR31238">
    <property type="entry name" value="GERMIN-LIKE PROTEIN SUBFAMILY 3 MEMBER 3"/>
    <property type="match status" value="1"/>
</dbReference>
<keyword evidence="5 9" id="KW-0479">Metal-binding</keyword>
<evidence type="ECO:0000313" key="14">
    <source>
        <dbReference type="EMBL" id="KAJ8421412.1"/>
    </source>
</evidence>
<dbReference type="PRINTS" id="PR00325">
    <property type="entry name" value="GERMIN"/>
</dbReference>
<dbReference type="GO" id="GO:0010497">
    <property type="term" value="P:plasmodesmata-mediated intercellular transport"/>
    <property type="evidence" value="ECO:0007669"/>
    <property type="project" value="UniProtKB-ARBA"/>
</dbReference>
<dbReference type="PROSITE" id="PS00725">
    <property type="entry name" value="GERMIN"/>
    <property type="match status" value="1"/>
</dbReference>
<dbReference type="GO" id="GO:0048046">
    <property type="term" value="C:apoplast"/>
    <property type="evidence" value="ECO:0007669"/>
    <property type="project" value="UniProtKB-SubCell"/>
</dbReference>
<dbReference type="AlphaFoldDB" id="A0A9Q1JF49"/>
<evidence type="ECO:0000256" key="8">
    <source>
        <dbReference type="ARBA" id="ARBA00023211"/>
    </source>
</evidence>
<dbReference type="InterPro" id="IPR001929">
    <property type="entry name" value="Germin"/>
</dbReference>
<dbReference type="InterPro" id="IPR011051">
    <property type="entry name" value="RmlC_Cupin_sf"/>
</dbReference>
<keyword evidence="15" id="KW-1185">Reference proteome</keyword>
<dbReference type="InterPro" id="IPR019780">
    <property type="entry name" value="Germin_Mn-BS"/>
</dbReference>
<dbReference type="GO" id="GO:2000280">
    <property type="term" value="P:regulation of root development"/>
    <property type="evidence" value="ECO:0007669"/>
    <property type="project" value="UniProtKB-ARBA"/>
</dbReference>
<evidence type="ECO:0000256" key="6">
    <source>
        <dbReference type="ARBA" id="ARBA00022729"/>
    </source>
</evidence>
<feature type="disulfide bond" evidence="11">
    <location>
        <begin position="30"/>
        <end position="51"/>
    </location>
</feature>
<organism evidence="14 15">
    <name type="scientific">Carnegiea gigantea</name>
    <dbReference type="NCBI Taxonomy" id="171969"/>
    <lineage>
        <taxon>Eukaryota</taxon>
        <taxon>Viridiplantae</taxon>
        <taxon>Streptophyta</taxon>
        <taxon>Embryophyta</taxon>
        <taxon>Tracheophyta</taxon>
        <taxon>Spermatophyta</taxon>
        <taxon>Magnoliopsida</taxon>
        <taxon>eudicotyledons</taxon>
        <taxon>Gunneridae</taxon>
        <taxon>Pentapetalae</taxon>
        <taxon>Caryophyllales</taxon>
        <taxon>Cactineae</taxon>
        <taxon>Cactaceae</taxon>
        <taxon>Cactoideae</taxon>
        <taxon>Echinocereeae</taxon>
        <taxon>Carnegiea</taxon>
    </lineage>
</organism>
<evidence type="ECO:0000256" key="7">
    <source>
        <dbReference type="ARBA" id="ARBA00023157"/>
    </source>
</evidence>
<dbReference type="Proteomes" id="UP001153076">
    <property type="component" value="Unassembled WGS sequence"/>
</dbReference>
<accession>A0A9Q1JF49</accession>
<feature type="binding site" evidence="9">
    <location>
        <position position="120"/>
    </location>
    <ligand>
        <name>oxalate</name>
        <dbReference type="ChEBI" id="CHEBI:30623"/>
    </ligand>
</feature>
<evidence type="ECO:0000256" key="4">
    <source>
        <dbReference type="ARBA" id="ARBA00022525"/>
    </source>
</evidence>
<feature type="domain" description="Cupin type-1" evidence="13">
    <location>
        <begin position="74"/>
        <end position="204"/>
    </location>
</feature>
<feature type="binding site" evidence="10">
    <location>
        <position position="113"/>
    </location>
    <ligand>
        <name>Mn(2+)</name>
        <dbReference type="ChEBI" id="CHEBI:29035"/>
    </ligand>
</feature>
<protein>
    <recommendedName>
        <fullName evidence="12">Germin-like protein</fullName>
    </recommendedName>
</protein>
<reference evidence="14" key="1">
    <citation type="submission" date="2022-04" db="EMBL/GenBank/DDBJ databases">
        <title>Carnegiea gigantea Genome sequencing and assembly v2.</title>
        <authorList>
            <person name="Copetti D."/>
            <person name="Sanderson M.J."/>
            <person name="Burquez A."/>
            <person name="Wojciechowski M.F."/>
        </authorList>
    </citation>
    <scope>NUCLEOTIDE SEQUENCE</scope>
    <source>
        <strain evidence="14">SGP5-SGP5p</strain>
        <tissue evidence="14">Aerial part</tissue>
    </source>
</reference>
<keyword evidence="3 12" id="KW-0052">Apoplast</keyword>
<dbReference type="EMBL" id="JAKOGI010002734">
    <property type="protein sequence ID" value="KAJ8421412.1"/>
    <property type="molecule type" value="Genomic_DNA"/>
</dbReference>
<evidence type="ECO:0000256" key="10">
    <source>
        <dbReference type="PIRSR" id="PIRSR601929-2"/>
    </source>
</evidence>
<keyword evidence="6 12" id="KW-0732">Signal</keyword>
<feature type="binding site" evidence="10">
    <location>
        <position position="159"/>
    </location>
    <ligand>
        <name>Mn(2+)</name>
        <dbReference type="ChEBI" id="CHEBI:29035"/>
    </ligand>
</feature>
<evidence type="ECO:0000256" key="11">
    <source>
        <dbReference type="PIRSR" id="PIRSR601929-3"/>
    </source>
</evidence>
<feature type="binding site" evidence="10">
    <location>
        <position position="120"/>
    </location>
    <ligand>
        <name>Mn(2+)</name>
        <dbReference type="ChEBI" id="CHEBI:29035"/>
    </ligand>
</feature>
<keyword evidence="4 12" id="KW-0964">Secreted</keyword>
<comment type="caution">
    <text evidence="14">The sequence shown here is derived from an EMBL/GenBank/DDBJ whole genome shotgun (WGS) entry which is preliminary data.</text>
</comment>
<dbReference type="InterPro" id="IPR014710">
    <property type="entry name" value="RmlC-like_jellyroll"/>
</dbReference>
<proteinExistence type="inferred from homology"/>
<feature type="signal peptide" evidence="12">
    <location>
        <begin position="1"/>
        <end position="21"/>
    </location>
</feature>
<feature type="binding site" evidence="10">
    <location>
        <position position="115"/>
    </location>
    <ligand>
        <name>Mn(2+)</name>
        <dbReference type="ChEBI" id="CHEBI:29035"/>
    </ligand>
</feature>
<dbReference type="InterPro" id="IPR006045">
    <property type="entry name" value="Cupin_1"/>
</dbReference>
<keyword evidence="7 11" id="KW-1015">Disulfide bond</keyword>
<comment type="similarity">
    <text evidence="2 12">Belongs to the germin family.</text>
</comment>
<evidence type="ECO:0000256" key="1">
    <source>
        <dbReference type="ARBA" id="ARBA00004271"/>
    </source>
</evidence>
<dbReference type="Pfam" id="PF00190">
    <property type="entry name" value="Cupin_1"/>
    <property type="match status" value="1"/>
</dbReference>
<comment type="subcellular location">
    <subcellularLocation>
        <location evidence="1 12">Secreted</location>
        <location evidence="1 12">Extracellular space</location>
        <location evidence="1 12">Apoplast</location>
    </subcellularLocation>
</comment>
<evidence type="ECO:0000256" key="3">
    <source>
        <dbReference type="ARBA" id="ARBA00022523"/>
    </source>
</evidence>
<keyword evidence="8 9" id="KW-0464">Manganese</keyword>
<evidence type="ECO:0000256" key="5">
    <source>
        <dbReference type="ARBA" id="ARBA00022723"/>
    </source>
</evidence>
<dbReference type="Gene3D" id="2.60.120.10">
    <property type="entry name" value="Jelly Rolls"/>
    <property type="match status" value="1"/>
</dbReference>
<dbReference type="OrthoDB" id="1921208at2759"/>
<gene>
    <name evidence="14" type="ORF">Cgig2_023587</name>
</gene>
<evidence type="ECO:0000256" key="12">
    <source>
        <dbReference type="RuleBase" id="RU366015"/>
    </source>
</evidence>
<feature type="binding site" evidence="9">
    <location>
        <position position="115"/>
    </location>
    <ligand>
        <name>oxalate</name>
        <dbReference type="ChEBI" id="CHEBI:30623"/>
    </ligand>
</feature>
<dbReference type="GO" id="GO:0030145">
    <property type="term" value="F:manganese ion binding"/>
    <property type="evidence" value="ECO:0007669"/>
    <property type="project" value="UniProtKB-UniRule"/>
</dbReference>
<sequence>MYPGHVFLSLFLFVAIKFCSADNDNLQDFCPTAFLTSDDRHCPIFVNGFPCKNPANVTASDFKTSKLKLAGDTDNFLRSSTNIITAADFPGLNTLGLGLGRTDLDVDGVVAPHSHPRAAEMMFVSKGLVTVGFIDTRNEVFLKVLKEGDVFIVPKGMLHFCYNSGFEFVTIFSVHNSQNPGLIEIAGILTGSEPLRKINQRLAEREAHHHASQINVLYQHSELAFLNSRHEDLKSPDLGYLGLGFKCQTFIHVQVSDPLIY</sequence>
<evidence type="ECO:0000259" key="13">
    <source>
        <dbReference type="SMART" id="SM00835"/>
    </source>
</evidence>
<evidence type="ECO:0000313" key="15">
    <source>
        <dbReference type="Proteomes" id="UP001153076"/>
    </source>
</evidence>
<dbReference type="GO" id="GO:0009506">
    <property type="term" value="C:plasmodesma"/>
    <property type="evidence" value="ECO:0007669"/>
    <property type="project" value="UniProtKB-ARBA"/>
</dbReference>
<dbReference type="SMART" id="SM00835">
    <property type="entry name" value="Cupin_1"/>
    <property type="match status" value="1"/>
</dbReference>
<feature type="chain" id="PRO_5040532414" description="Germin-like protein" evidence="12">
    <location>
        <begin position="22"/>
        <end position="261"/>
    </location>
</feature>
<dbReference type="FunFam" id="2.60.120.10:FF:000025">
    <property type="entry name" value="germin-like protein subfamily 2 member 1"/>
    <property type="match status" value="1"/>
</dbReference>
<dbReference type="SUPFAM" id="SSF51182">
    <property type="entry name" value="RmlC-like cupins"/>
    <property type="match status" value="1"/>
</dbReference>
<evidence type="ECO:0000256" key="2">
    <source>
        <dbReference type="ARBA" id="ARBA00007456"/>
    </source>
</evidence>